<feature type="region of interest" description="Disordered" evidence="1">
    <location>
        <begin position="1"/>
        <end position="33"/>
    </location>
</feature>
<gene>
    <name evidence="2" type="ordered locus">MTR_7g072300</name>
</gene>
<organism evidence="2 4">
    <name type="scientific">Medicago truncatula</name>
    <name type="common">Barrel medic</name>
    <name type="synonym">Medicago tribuloides</name>
    <dbReference type="NCBI Taxonomy" id="3880"/>
    <lineage>
        <taxon>Eukaryota</taxon>
        <taxon>Viridiplantae</taxon>
        <taxon>Streptophyta</taxon>
        <taxon>Embryophyta</taxon>
        <taxon>Tracheophyta</taxon>
        <taxon>Spermatophyta</taxon>
        <taxon>Magnoliopsida</taxon>
        <taxon>eudicotyledons</taxon>
        <taxon>Gunneridae</taxon>
        <taxon>Pentapetalae</taxon>
        <taxon>rosids</taxon>
        <taxon>fabids</taxon>
        <taxon>Fabales</taxon>
        <taxon>Fabaceae</taxon>
        <taxon>Papilionoideae</taxon>
        <taxon>50 kb inversion clade</taxon>
        <taxon>NPAAA clade</taxon>
        <taxon>Hologalegina</taxon>
        <taxon>IRL clade</taxon>
        <taxon>Trifolieae</taxon>
        <taxon>Medicago</taxon>
    </lineage>
</organism>
<dbReference type="EMBL" id="CM001223">
    <property type="protein sequence ID" value="AES79766.1"/>
    <property type="molecule type" value="Genomic_DNA"/>
</dbReference>
<evidence type="ECO:0000313" key="2">
    <source>
        <dbReference type="EMBL" id="AES79766.1"/>
    </source>
</evidence>
<dbReference type="Proteomes" id="UP000002051">
    <property type="component" value="Unassembled WGS sequence"/>
</dbReference>
<evidence type="ECO:0000313" key="3">
    <source>
        <dbReference type="EnsemblPlants" id="AES79766"/>
    </source>
</evidence>
<dbReference type="AlphaFoldDB" id="G7KW30"/>
<feature type="compositionally biased region" description="Polar residues" evidence="1">
    <location>
        <begin position="11"/>
        <end position="31"/>
    </location>
</feature>
<accession>G7KW30</accession>
<dbReference type="EnsemblPlants" id="AES79766">
    <property type="protein sequence ID" value="AES79766"/>
    <property type="gene ID" value="MTR_7g072300"/>
</dbReference>
<proteinExistence type="predicted"/>
<evidence type="ECO:0000256" key="1">
    <source>
        <dbReference type="SAM" id="MobiDB-lite"/>
    </source>
</evidence>
<protein>
    <submittedName>
        <fullName evidence="2 3">Uncharacterized protein</fullName>
    </submittedName>
</protein>
<reference evidence="2 4" key="1">
    <citation type="journal article" date="2011" name="Nature">
        <title>The Medicago genome provides insight into the evolution of rhizobial symbioses.</title>
        <authorList>
            <person name="Young N.D."/>
            <person name="Debelle F."/>
            <person name="Oldroyd G.E."/>
            <person name="Geurts R."/>
            <person name="Cannon S.B."/>
            <person name="Udvardi M.K."/>
            <person name="Benedito V.A."/>
            <person name="Mayer K.F."/>
            <person name="Gouzy J."/>
            <person name="Schoof H."/>
            <person name="Van de Peer Y."/>
            <person name="Proost S."/>
            <person name="Cook D.R."/>
            <person name="Meyers B.C."/>
            <person name="Spannagl M."/>
            <person name="Cheung F."/>
            <person name="De Mita S."/>
            <person name="Krishnakumar V."/>
            <person name="Gundlach H."/>
            <person name="Zhou S."/>
            <person name="Mudge J."/>
            <person name="Bharti A.K."/>
            <person name="Murray J.D."/>
            <person name="Naoumkina M.A."/>
            <person name="Rosen B."/>
            <person name="Silverstein K.A."/>
            <person name="Tang H."/>
            <person name="Rombauts S."/>
            <person name="Zhao P.X."/>
            <person name="Zhou P."/>
            <person name="Barbe V."/>
            <person name="Bardou P."/>
            <person name="Bechner M."/>
            <person name="Bellec A."/>
            <person name="Berger A."/>
            <person name="Berges H."/>
            <person name="Bidwell S."/>
            <person name="Bisseling T."/>
            <person name="Choisne N."/>
            <person name="Couloux A."/>
            <person name="Denny R."/>
            <person name="Deshpande S."/>
            <person name="Dai X."/>
            <person name="Doyle J.J."/>
            <person name="Dudez A.M."/>
            <person name="Farmer A.D."/>
            <person name="Fouteau S."/>
            <person name="Franken C."/>
            <person name="Gibelin C."/>
            <person name="Gish J."/>
            <person name="Goldstein S."/>
            <person name="Gonzalez A.J."/>
            <person name="Green P.J."/>
            <person name="Hallab A."/>
            <person name="Hartog M."/>
            <person name="Hua A."/>
            <person name="Humphray S.J."/>
            <person name="Jeong D.H."/>
            <person name="Jing Y."/>
            <person name="Jocker A."/>
            <person name="Kenton S.M."/>
            <person name="Kim D.J."/>
            <person name="Klee K."/>
            <person name="Lai H."/>
            <person name="Lang C."/>
            <person name="Lin S."/>
            <person name="Macmil S.L."/>
            <person name="Magdelenat G."/>
            <person name="Matthews L."/>
            <person name="McCorrison J."/>
            <person name="Monaghan E.L."/>
            <person name="Mun J.H."/>
            <person name="Najar F.Z."/>
            <person name="Nicholson C."/>
            <person name="Noirot C."/>
            <person name="O'Bleness M."/>
            <person name="Paule C.R."/>
            <person name="Poulain J."/>
            <person name="Prion F."/>
            <person name="Qin B."/>
            <person name="Qu C."/>
            <person name="Retzel E.F."/>
            <person name="Riddle C."/>
            <person name="Sallet E."/>
            <person name="Samain S."/>
            <person name="Samson N."/>
            <person name="Sanders I."/>
            <person name="Saurat O."/>
            <person name="Scarpelli C."/>
            <person name="Schiex T."/>
            <person name="Segurens B."/>
            <person name="Severin A.J."/>
            <person name="Sherrier D.J."/>
            <person name="Shi R."/>
            <person name="Sims S."/>
            <person name="Singer S.R."/>
            <person name="Sinharoy S."/>
            <person name="Sterck L."/>
            <person name="Viollet A."/>
            <person name="Wang B.B."/>
            <person name="Wang K."/>
            <person name="Wang M."/>
            <person name="Wang X."/>
            <person name="Warfsmann J."/>
            <person name="Weissenbach J."/>
            <person name="White D.D."/>
            <person name="White J.D."/>
            <person name="Wiley G.B."/>
            <person name="Wincker P."/>
            <person name="Xing Y."/>
            <person name="Yang L."/>
            <person name="Yao Z."/>
            <person name="Ying F."/>
            <person name="Zhai J."/>
            <person name="Zhou L."/>
            <person name="Zuber A."/>
            <person name="Denarie J."/>
            <person name="Dixon R.A."/>
            <person name="May G.D."/>
            <person name="Schwartz D.C."/>
            <person name="Rogers J."/>
            <person name="Quetier F."/>
            <person name="Town C.D."/>
            <person name="Roe B.A."/>
        </authorList>
    </citation>
    <scope>NUCLEOTIDE SEQUENCE [LARGE SCALE GENOMIC DNA]</scope>
    <source>
        <strain evidence="2">A17</strain>
        <strain evidence="3 4">cv. Jemalong A17</strain>
    </source>
</reference>
<reference evidence="3" key="3">
    <citation type="submission" date="2015-04" db="UniProtKB">
        <authorList>
            <consortium name="EnsemblPlants"/>
        </authorList>
    </citation>
    <scope>IDENTIFICATION</scope>
    <source>
        <strain evidence="3">cv. Jemalong A17</strain>
    </source>
</reference>
<sequence>MGARRPEAEDQSTGIALNSSRNAHSNDSLNGSRKKTYPRLILVSLYEWKDREKSIDSFPVPPLALI</sequence>
<evidence type="ECO:0000313" key="4">
    <source>
        <dbReference type="Proteomes" id="UP000002051"/>
    </source>
</evidence>
<dbReference type="HOGENOM" id="CLU_2835032_0_0_1"/>
<reference evidence="2 4" key="2">
    <citation type="journal article" date="2014" name="BMC Genomics">
        <title>An improved genome release (version Mt4.0) for the model legume Medicago truncatula.</title>
        <authorList>
            <person name="Tang H."/>
            <person name="Krishnakumar V."/>
            <person name="Bidwell S."/>
            <person name="Rosen B."/>
            <person name="Chan A."/>
            <person name="Zhou S."/>
            <person name="Gentzbittel L."/>
            <person name="Childs K.L."/>
            <person name="Yandell M."/>
            <person name="Gundlach H."/>
            <person name="Mayer K.F."/>
            <person name="Schwartz D.C."/>
            <person name="Town C.D."/>
        </authorList>
    </citation>
    <scope>GENOME REANNOTATION</scope>
    <source>
        <strain evidence="3 4">cv. Jemalong A17</strain>
    </source>
</reference>
<name>G7KW30_MEDTR</name>
<dbReference type="PaxDb" id="3880-AES79766"/>
<keyword evidence="4" id="KW-1185">Reference proteome</keyword>